<organism evidence="1 2">
    <name type="scientific">Cetraspora pellucida</name>
    <dbReference type="NCBI Taxonomy" id="1433469"/>
    <lineage>
        <taxon>Eukaryota</taxon>
        <taxon>Fungi</taxon>
        <taxon>Fungi incertae sedis</taxon>
        <taxon>Mucoromycota</taxon>
        <taxon>Glomeromycotina</taxon>
        <taxon>Glomeromycetes</taxon>
        <taxon>Diversisporales</taxon>
        <taxon>Gigasporaceae</taxon>
        <taxon>Cetraspora</taxon>
    </lineage>
</organism>
<name>A0A9N9P933_9GLOM</name>
<sequence length="67" mass="7519">MVVYDLFETSDENIDINDFDSIDVNSKISYLTLNIADVVNLILPEFSGTRDAIFSSESVLSNQSRDI</sequence>
<dbReference type="EMBL" id="CAJVQA010031362">
    <property type="protein sequence ID" value="CAG8801214.1"/>
    <property type="molecule type" value="Genomic_DNA"/>
</dbReference>
<dbReference type="Proteomes" id="UP000789759">
    <property type="component" value="Unassembled WGS sequence"/>
</dbReference>
<keyword evidence="2" id="KW-1185">Reference proteome</keyword>
<evidence type="ECO:0000313" key="1">
    <source>
        <dbReference type="EMBL" id="CAG8801214.1"/>
    </source>
</evidence>
<proteinExistence type="predicted"/>
<feature type="non-terminal residue" evidence="1">
    <location>
        <position position="67"/>
    </location>
</feature>
<dbReference type="AlphaFoldDB" id="A0A9N9P933"/>
<protein>
    <submittedName>
        <fullName evidence="1">20435_t:CDS:1</fullName>
    </submittedName>
</protein>
<reference evidence="1" key="1">
    <citation type="submission" date="2021-06" db="EMBL/GenBank/DDBJ databases">
        <authorList>
            <person name="Kallberg Y."/>
            <person name="Tangrot J."/>
            <person name="Rosling A."/>
        </authorList>
    </citation>
    <scope>NUCLEOTIDE SEQUENCE</scope>
    <source>
        <strain evidence="1">FL966</strain>
    </source>
</reference>
<evidence type="ECO:0000313" key="2">
    <source>
        <dbReference type="Proteomes" id="UP000789759"/>
    </source>
</evidence>
<accession>A0A9N9P933</accession>
<comment type="caution">
    <text evidence="1">The sequence shown here is derived from an EMBL/GenBank/DDBJ whole genome shotgun (WGS) entry which is preliminary data.</text>
</comment>
<feature type="non-terminal residue" evidence="1">
    <location>
        <position position="1"/>
    </location>
</feature>
<gene>
    <name evidence="1" type="ORF">CPELLU_LOCUS17726</name>
</gene>
<dbReference type="OrthoDB" id="2473736at2759"/>